<dbReference type="HAMAP" id="MF_01965">
    <property type="entry name" value="NADHX_dehydratase"/>
    <property type="match status" value="1"/>
</dbReference>
<keyword evidence="5 7" id="KW-0456">Lyase</keyword>
<keyword evidence="7" id="KW-0597">Phosphoprotein</keyword>
<evidence type="ECO:0000313" key="11">
    <source>
        <dbReference type="Proteomes" id="UP000663852"/>
    </source>
</evidence>
<comment type="function">
    <text evidence="7">Catalyzes the dehydration of the S-form of NAD(P)HX at the expense of ATP, which is converted to ADP. Together with NAD(P)HX epimerase, which catalyzes the epimerization of the S- and R-forms, the enzyme allows the repair of both epimers of NAD(P)HX, a damaged form of NAD(P)H that is a result of enzymatic or heat-dependent hydration.</text>
</comment>
<dbReference type="EMBL" id="CAJNOJ010000085">
    <property type="protein sequence ID" value="CAF1068528.1"/>
    <property type="molecule type" value="Genomic_DNA"/>
</dbReference>
<feature type="binding site" evidence="7">
    <location>
        <position position="219"/>
    </location>
    <ligand>
        <name>(6S)-NADPHX</name>
        <dbReference type="ChEBI" id="CHEBI:64076"/>
    </ligand>
</feature>
<evidence type="ECO:0000256" key="4">
    <source>
        <dbReference type="ARBA" id="ARBA00023027"/>
    </source>
</evidence>
<dbReference type="GO" id="GO:0110051">
    <property type="term" value="P:metabolite repair"/>
    <property type="evidence" value="ECO:0007669"/>
    <property type="project" value="TreeGrafter"/>
</dbReference>
<comment type="cofactor">
    <cofactor evidence="7">
        <name>Mg(2+)</name>
        <dbReference type="ChEBI" id="CHEBI:18420"/>
    </cofactor>
</comment>
<evidence type="ECO:0000256" key="1">
    <source>
        <dbReference type="ARBA" id="ARBA00022741"/>
    </source>
</evidence>
<name>A0A814LPC6_ADIRI</name>
<keyword evidence="1 7" id="KW-0547">Nucleotide-binding</keyword>
<comment type="similarity">
    <text evidence="7">Belongs to the NnrD/CARKD family.</text>
</comment>
<comment type="catalytic activity">
    <reaction evidence="7">
        <text>(6S)-NADHX + ATP = ADP + phosphate + NADH + H(+)</text>
        <dbReference type="Rhea" id="RHEA:19017"/>
        <dbReference type="ChEBI" id="CHEBI:15378"/>
        <dbReference type="ChEBI" id="CHEBI:30616"/>
        <dbReference type="ChEBI" id="CHEBI:43474"/>
        <dbReference type="ChEBI" id="CHEBI:57945"/>
        <dbReference type="ChEBI" id="CHEBI:64074"/>
        <dbReference type="ChEBI" id="CHEBI:456216"/>
        <dbReference type="EC" id="4.2.1.93"/>
    </reaction>
</comment>
<dbReference type="PANTHER" id="PTHR12592:SF0">
    <property type="entry name" value="ATP-DEPENDENT (S)-NAD(P)H-HYDRATE DEHYDRATASE"/>
    <property type="match status" value="1"/>
</dbReference>
<dbReference type="EC" id="4.2.1.93" evidence="7"/>
<evidence type="ECO:0000256" key="7">
    <source>
        <dbReference type="HAMAP-Rule" id="MF_03157"/>
    </source>
</evidence>
<comment type="catalytic activity">
    <reaction evidence="6 7">
        <text>(6S)-NADPHX + ATP = ADP + phosphate + NADPH + H(+)</text>
        <dbReference type="Rhea" id="RHEA:32231"/>
        <dbReference type="ChEBI" id="CHEBI:15378"/>
        <dbReference type="ChEBI" id="CHEBI:30616"/>
        <dbReference type="ChEBI" id="CHEBI:43474"/>
        <dbReference type="ChEBI" id="CHEBI:57783"/>
        <dbReference type="ChEBI" id="CHEBI:64076"/>
        <dbReference type="ChEBI" id="CHEBI:456216"/>
        <dbReference type="EC" id="4.2.1.93"/>
    </reaction>
</comment>
<dbReference type="SUPFAM" id="SSF53613">
    <property type="entry name" value="Ribokinase-like"/>
    <property type="match status" value="1"/>
</dbReference>
<dbReference type="GO" id="GO:0047453">
    <property type="term" value="F:ATP-dependent NAD(P)H-hydrate dehydratase activity"/>
    <property type="evidence" value="ECO:0007669"/>
    <property type="project" value="UniProtKB-UniRule"/>
</dbReference>
<reference evidence="10" key="1">
    <citation type="submission" date="2021-02" db="EMBL/GenBank/DDBJ databases">
        <authorList>
            <person name="Nowell W R."/>
        </authorList>
    </citation>
    <scope>NUCLEOTIDE SEQUENCE</scope>
</reference>
<feature type="binding site" evidence="7">
    <location>
        <begin position="209"/>
        <end position="218"/>
    </location>
    <ligand>
        <name>ATP</name>
        <dbReference type="ChEBI" id="CHEBI:30616"/>
    </ligand>
</feature>
<feature type="binding site" evidence="7">
    <location>
        <position position="110"/>
    </location>
    <ligand>
        <name>(6S)-NADPHX</name>
        <dbReference type="ChEBI" id="CHEBI:64076"/>
    </ligand>
</feature>
<gene>
    <name evidence="10" type="ORF">EDS130_LOCUS18308</name>
</gene>
<dbReference type="GO" id="GO:0046496">
    <property type="term" value="P:nicotinamide nucleotide metabolic process"/>
    <property type="evidence" value="ECO:0007669"/>
    <property type="project" value="UniProtKB-UniRule"/>
</dbReference>
<dbReference type="GO" id="GO:0005524">
    <property type="term" value="F:ATP binding"/>
    <property type="evidence" value="ECO:0007669"/>
    <property type="project" value="UniProtKB-KW"/>
</dbReference>
<evidence type="ECO:0000256" key="3">
    <source>
        <dbReference type="ARBA" id="ARBA00022857"/>
    </source>
</evidence>
<dbReference type="InterPro" id="IPR029056">
    <property type="entry name" value="Ribokinase-like"/>
</dbReference>
<accession>A0A814LPC6</accession>
<comment type="caution">
    <text evidence="10">The sequence shown here is derived from an EMBL/GenBank/DDBJ whole genome shotgun (WGS) entry which is preliminary data.</text>
</comment>
<dbReference type="NCBIfam" id="TIGR00196">
    <property type="entry name" value="yjeF_cterm"/>
    <property type="match status" value="1"/>
</dbReference>
<dbReference type="Proteomes" id="UP000663852">
    <property type="component" value="Unassembled WGS sequence"/>
</dbReference>
<dbReference type="OrthoDB" id="8110916at2759"/>
<keyword evidence="4 7" id="KW-0520">NAD</keyword>
<keyword evidence="3" id="KW-0521">NADP</keyword>
<proteinExistence type="inferred from homology"/>
<evidence type="ECO:0000256" key="2">
    <source>
        <dbReference type="ARBA" id="ARBA00022840"/>
    </source>
</evidence>
<protein>
    <recommendedName>
        <fullName evidence="7">ATP-dependent (S)-NAD(P)H-hydrate dehydratase</fullName>
        <ecNumber evidence="7">4.2.1.93</ecNumber>
    </recommendedName>
    <alternativeName>
        <fullName evidence="7">ATP-dependent NAD(P)HX dehydratase</fullName>
    </alternativeName>
</protein>
<dbReference type="AlphaFoldDB" id="A0A814LPC6"/>
<dbReference type="PANTHER" id="PTHR12592">
    <property type="entry name" value="ATP-DEPENDENT (S)-NAD(P)H-HYDRATE DEHYDRATASE FAMILY MEMBER"/>
    <property type="match status" value="1"/>
</dbReference>
<dbReference type="CDD" id="cd01171">
    <property type="entry name" value="YXKO-related"/>
    <property type="match status" value="1"/>
</dbReference>
<dbReference type="InterPro" id="IPR000631">
    <property type="entry name" value="CARKD"/>
</dbReference>
<feature type="binding site" evidence="7">
    <location>
        <begin position="145"/>
        <end position="151"/>
    </location>
    <ligand>
        <name>(6S)-NADPHX</name>
        <dbReference type="ChEBI" id="CHEBI:64076"/>
    </ligand>
</feature>
<feature type="domain" description="YjeF C-terminal" evidence="9">
    <location>
        <begin position="10"/>
        <end position="307"/>
    </location>
</feature>
<dbReference type="Gene3D" id="3.40.1190.20">
    <property type="match status" value="1"/>
</dbReference>
<organism evidence="10 11">
    <name type="scientific">Adineta ricciae</name>
    <name type="common">Rotifer</name>
    <dbReference type="NCBI Taxonomy" id="249248"/>
    <lineage>
        <taxon>Eukaryota</taxon>
        <taxon>Metazoa</taxon>
        <taxon>Spiralia</taxon>
        <taxon>Gnathifera</taxon>
        <taxon>Rotifera</taxon>
        <taxon>Eurotatoria</taxon>
        <taxon>Bdelloidea</taxon>
        <taxon>Adinetida</taxon>
        <taxon>Adinetidae</taxon>
        <taxon>Adineta</taxon>
    </lineage>
</organism>
<dbReference type="PROSITE" id="PS51383">
    <property type="entry name" value="YJEF_C_3"/>
    <property type="match status" value="1"/>
</dbReference>
<keyword evidence="2 7" id="KW-0067">ATP-binding</keyword>
<dbReference type="Pfam" id="PF01256">
    <property type="entry name" value="Carb_kinase"/>
    <property type="match status" value="1"/>
</dbReference>
<evidence type="ECO:0000259" key="9">
    <source>
        <dbReference type="PROSITE" id="PS51383"/>
    </source>
</evidence>
<evidence type="ECO:0000256" key="6">
    <source>
        <dbReference type="ARBA" id="ARBA00047472"/>
    </source>
</evidence>
<evidence type="ECO:0000256" key="5">
    <source>
        <dbReference type="ARBA" id="ARBA00023239"/>
    </source>
</evidence>
<sequence length="310" mass="33596">MAMGSQHTQLIQAFKKVIPPLLFDAHKGEAGRIGVVGGSEEYTGAPIFASMAAFRTGADLVHVFCTSSAAIPIKSFSPDLIVHPILDSTSFSDDMNKWLPRLHALVIGPGLGRDKMILSNVEHLIGVLQKPDLIKNYENCILTPNAIEFERLFEKVTGMKSKDQEKEKDKAHLAQNLADTMRVNILMKGHLDTIASPDSSQLIHCGIDGSPRRCGGQGDLLAGALVAAYYWTVKNQDKIGNQSSNADKSPKTIDQQSSTSKLTPAQVAGYAASTLIRTSCQAIFSKLGRSMISADVLKEIGPTFNKLFEK</sequence>
<evidence type="ECO:0000313" key="10">
    <source>
        <dbReference type="EMBL" id="CAF1068528.1"/>
    </source>
</evidence>
<feature type="binding site" evidence="7">
    <location>
        <begin position="188"/>
        <end position="192"/>
    </location>
    <ligand>
        <name>ATP</name>
        <dbReference type="ChEBI" id="CHEBI:30616"/>
    </ligand>
</feature>
<evidence type="ECO:0000256" key="8">
    <source>
        <dbReference type="SAM" id="MobiDB-lite"/>
    </source>
</evidence>
<feature type="region of interest" description="Disordered" evidence="8">
    <location>
        <begin position="240"/>
        <end position="260"/>
    </location>
</feature>